<proteinExistence type="inferred from homology"/>
<evidence type="ECO:0000259" key="2">
    <source>
        <dbReference type="Pfam" id="PF00586"/>
    </source>
</evidence>
<dbReference type="SUPFAM" id="SSF55326">
    <property type="entry name" value="PurM N-terminal domain-like"/>
    <property type="match status" value="1"/>
</dbReference>
<dbReference type="Pfam" id="PF02769">
    <property type="entry name" value="AIRS_C"/>
    <property type="match status" value="1"/>
</dbReference>
<dbReference type="SUPFAM" id="SSF56042">
    <property type="entry name" value="PurM C-terminal domain-like"/>
    <property type="match status" value="1"/>
</dbReference>
<dbReference type="RefSeq" id="WP_115025904.1">
    <property type="nucleotide sequence ID" value="NZ_UGHZ01000001.1"/>
</dbReference>
<protein>
    <submittedName>
        <fullName evidence="4">Hydrogenase expression/formation protein</fullName>
    </submittedName>
</protein>
<evidence type="ECO:0000259" key="3">
    <source>
        <dbReference type="Pfam" id="PF02769"/>
    </source>
</evidence>
<dbReference type="Pfam" id="PF00586">
    <property type="entry name" value="AIRS"/>
    <property type="match status" value="1"/>
</dbReference>
<sequence>MKQTQITLSQGSGGLESNLLLEEIIYEILGEVLVHSGEDAGVFDSKKPLAISTDSYVISPIFFPGGDIGKLSVCGSSNDVAMRGAKPMYLTLGLILEEGFEIESLEKILVSIKQEALVSGLKILSGDTKVTPKGSVDKIFINTTAVGEIQGAEYSVKNLAIGDEIIVSGAIGTHGAVIFCQRNEIDLQSDLQSDCAQLYPMLERLRECKIHSMRDATRGGLAAVLNEWAKAMCVEIEINEPSIPILPQVKGVCEILGLEPLSLANEGVCVMAVPQGESERVLEMLHSHSLGKNACVIGRISKKVDNVKNARVIISNAWGARRYVEYPQGELLPRIC</sequence>
<dbReference type="InterPro" id="IPR011854">
    <property type="entry name" value="HypE"/>
</dbReference>
<dbReference type="InterPro" id="IPR036676">
    <property type="entry name" value="PurM-like_C_sf"/>
</dbReference>
<dbReference type="PANTHER" id="PTHR30303:SF0">
    <property type="entry name" value="CARBAMOYL DEHYDRATASE HYPE"/>
    <property type="match status" value="1"/>
</dbReference>
<dbReference type="Gene3D" id="3.90.650.10">
    <property type="entry name" value="PurM-like C-terminal domain"/>
    <property type="match status" value="1"/>
</dbReference>
<feature type="domain" description="PurM-like C-terminal" evidence="3">
    <location>
        <begin position="161"/>
        <end position="303"/>
    </location>
</feature>
<dbReference type="CDD" id="cd02197">
    <property type="entry name" value="HypE"/>
    <property type="match status" value="1"/>
</dbReference>
<dbReference type="Proteomes" id="UP000255335">
    <property type="component" value="Unassembled WGS sequence"/>
</dbReference>
<comment type="similarity">
    <text evidence="1">Belongs to the HypE family.</text>
</comment>
<dbReference type="Gene3D" id="3.30.1330.10">
    <property type="entry name" value="PurM-like, N-terminal domain"/>
    <property type="match status" value="1"/>
</dbReference>
<evidence type="ECO:0000313" key="4">
    <source>
        <dbReference type="EMBL" id="STP09151.1"/>
    </source>
</evidence>
<evidence type="ECO:0000256" key="1">
    <source>
        <dbReference type="ARBA" id="ARBA00006243"/>
    </source>
</evidence>
<organism evidence="4 5">
    <name type="scientific">Helicobacter cinaedi</name>
    <dbReference type="NCBI Taxonomy" id="213"/>
    <lineage>
        <taxon>Bacteria</taxon>
        <taxon>Pseudomonadati</taxon>
        <taxon>Campylobacterota</taxon>
        <taxon>Epsilonproteobacteria</taxon>
        <taxon>Campylobacterales</taxon>
        <taxon>Helicobacteraceae</taxon>
        <taxon>Helicobacter</taxon>
    </lineage>
</organism>
<dbReference type="EMBL" id="UGHZ01000001">
    <property type="protein sequence ID" value="STP09151.1"/>
    <property type="molecule type" value="Genomic_DNA"/>
</dbReference>
<reference evidence="4 5" key="1">
    <citation type="submission" date="2018-06" db="EMBL/GenBank/DDBJ databases">
        <authorList>
            <consortium name="Pathogen Informatics"/>
            <person name="Doyle S."/>
        </authorList>
    </citation>
    <scope>NUCLEOTIDE SEQUENCE [LARGE SCALE GENOMIC DNA]</scope>
    <source>
        <strain evidence="4 5">NCTC12221</strain>
    </source>
</reference>
<dbReference type="GO" id="GO:0051604">
    <property type="term" value="P:protein maturation"/>
    <property type="evidence" value="ECO:0007669"/>
    <property type="project" value="TreeGrafter"/>
</dbReference>
<dbReference type="InterPro" id="IPR016188">
    <property type="entry name" value="PurM-like_N"/>
</dbReference>
<dbReference type="InterPro" id="IPR010918">
    <property type="entry name" value="PurM-like_C_dom"/>
</dbReference>
<evidence type="ECO:0000313" key="5">
    <source>
        <dbReference type="Proteomes" id="UP000255335"/>
    </source>
</evidence>
<accession>A0A377JMW7</accession>
<dbReference type="PIRSF" id="PIRSF005644">
    <property type="entry name" value="Hdrgns_mtr_HypE"/>
    <property type="match status" value="1"/>
</dbReference>
<name>A0A377JMW7_9HELI</name>
<dbReference type="NCBIfam" id="TIGR02124">
    <property type="entry name" value="hypE"/>
    <property type="match status" value="1"/>
</dbReference>
<dbReference type="PANTHER" id="PTHR30303">
    <property type="entry name" value="HYDROGENASE ISOENZYMES FORMATION PROTEIN HYPE"/>
    <property type="match status" value="1"/>
</dbReference>
<feature type="domain" description="PurM-like N-terminal" evidence="2">
    <location>
        <begin position="37"/>
        <end position="149"/>
    </location>
</feature>
<dbReference type="InterPro" id="IPR036921">
    <property type="entry name" value="PurM-like_N_sf"/>
</dbReference>
<dbReference type="AlphaFoldDB" id="A0A377JMW7"/>
<gene>
    <name evidence="4" type="primary">hypE</name>
    <name evidence="4" type="ORF">NCTC12221_00586</name>
</gene>